<comment type="caution">
    <text evidence="1">The sequence shown here is derived from an EMBL/GenBank/DDBJ whole genome shotgun (WGS) entry which is preliminary data.</text>
</comment>
<reference evidence="2" key="1">
    <citation type="submission" date="2015-07" db="EMBL/GenBank/DDBJ databases">
        <title>Whole genome sequence of an Ensifer adhaerens strain isolated from a cave pool in the Wind Cave National Park.</title>
        <authorList>
            <person name="Eng W.W.H."/>
            <person name="Gan H.M."/>
            <person name="Barton H.A."/>
            <person name="Savka M.A."/>
        </authorList>
    </citation>
    <scope>NUCLEOTIDE SEQUENCE [LARGE SCALE GENOMIC DNA]</scope>
    <source>
        <strain evidence="2">SD006</strain>
    </source>
</reference>
<organism evidence="1 2">
    <name type="scientific">Ensifer adhaerens</name>
    <name type="common">Sinorhizobium morelense</name>
    <dbReference type="NCBI Taxonomy" id="106592"/>
    <lineage>
        <taxon>Bacteria</taxon>
        <taxon>Pseudomonadati</taxon>
        <taxon>Pseudomonadota</taxon>
        <taxon>Alphaproteobacteria</taxon>
        <taxon>Hyphomicrobiales</taxon>
        <taxon>Rhizobiaceae</taxon>
        <taxon>Sinorhizobium/Ensifer group</taxon>
        <taxon>Ensifer</taxon>
    </lineage>
</organism>
<evidence type="ECO:0000313" key="2">
    <source>
        <dbReference type="Proteomes" id="UP000037425"/>
    </source>
</evidence>
<sequence>MRSFSNIEQKSALVYRVVDSGKCSALSRCGSFDALPRRRSSLGGFIRVSLDDAAQGCESFDQGAATKYLLNQHGI</sequence>
<dbReference type="PATRIC" id="fig|106592.7.peg.2838"/>
<name>A0A0L8C253_ENSAD</name>
<accession>A0A0L8C253</accession>
<evidence type="ECO:0000313" key="1">
    <source>
        <dbReference type="EMBL" id="KOF20960.1"/>
    </source>
</evidence>
<protein>
    <submittedName>
        <fullName evidence="1">Uncharacterized protein</fullName>
    </submittedName>
</protein>
<proteinExistence type="predicted"/>
<gene>
    <name evidence="1" type="ORF">AC244_05985</name>
</gene>
<dbReference type="Proteomes" id="UP000037425">
    <property type="component" value="Unassembled WGS sequence"/>
</dbReference>
<dbReference type="AlphaFoldDB" id="A0A0L8C253"/>
<dbReference type="EMBL" id="LGAP01000002">
    <property type="protein sequence ID" value="KOF20960.1"/>
    <property type="molecule type" value="Genomic_DNA"/>
</dbReference>